<sequence length="181" mass="21125">MLYCHICEESNKFLQEEVNAERSALGLRVGGDPMFNEKADKWMEFINAKQMEGRLKNDLLIQKYGKDFTKTHPEHWQKFACESKDQEREINDEFLKDVQATFDDGASQCCYYACDKPDADKLFRCAGCGIAKYCSKAHQKSDWGWEHKGECTSQVPQFIRDEIEEDRNRNLAGNYDVIDRR</sequence>
<organism evidence="6">
    <name type="scientific">Attheya septentrionalis</name>
    <dbReference type="NCBI Taxonomy" id="420275"/>
    <lineage>
        <taxon>Eukaryota</taxon>
        <taxon>Sar</taxon>
        <taxon>Stramenopiles</taxon>
        <taxon>Ochrophyta</taxon>
        <taxon>Bacillariophyta</taxon>
        <taxon>Coscinodiscophyceae</taxon>
        <taxon>Chaetocerotophycidae</taxon>
        <taxon>Chaetocerotales</taxon>
        <taxon>Attheyaceae</taxon>
        <taxon>Attheya</taxon>
    </lineage>
</organism>
<dbReference type="PROSITE" id="PS50865">
    <property type="entry name" value="ZF_MYND_2"/>
    <property type="match status" value="1"/>
</dbReference>
<dbReference type="GO" id="GO:0008270">
    <property type="term" value="F:zinc ion binding"/>
    <property type="evidence" value="ECO:0007669"/>
    <property type="project" value="UniProtKB-KW"/>
</dbReference>
<keyword evidence="2 4" id="KW-0863">Zinc-finger</keyword>
<gene>
    <name evidence="6" type="ORF">ASEP1449_LOCUS11420</name>
</gene>
<keyword evidence="3" id="KW-0862">Zinc</keyword>
<evidence type="ECO:0000256" key="2">
    <source>
        <dbReference type="ARBA" id="ARBA00022771"/>
    </source>
</evidence>
<name>A0A7S2UH85_9STRA</name>
<evidence type="ECO:0000313" key="6">
    <source>
        <dbReference type="EMBL" id="CAD9819587.1"/>
    </source>
</evidence>
<dbReference type="Gene3D" id="6.10.140.2220">
    <property type="match status" value="1"/>
</dbReference>
<dbReference type="InterPro" id="IPR002893">
    <property type="entry name" value="Znf_MYND"/>
</dbReference>
<dbReference type="SUPFAM" id="SSF144232">
    <property type="entry name" value="HIT/MYND zinc finger-like"/>
    <property type="match status" value="1"/>
</dbReference>
<accession>A0A7S2UH85</accession>
<dbReference type="EMBL" id="HBHQ01017062">
    <property type="protein sequence ID" value="CAD9819587.1"/>
    <property type="molecule type" value="Transcribed_RNA"/>
</dbReference>
<evidence type="ECO:0000256" key="1">
    <source>
        <dbReference type="ARBA" id="ARBA00022723"/>
    </source>
</evidence>
<evidence type="ECO:0000259" key="5">
    <source>
        <dbReference type="PROSITE" id="PS50865"/>
    </source>
</evidence>
<dbReference type="Pfam" id="PF01753">
    <property type="entry name" value="zf-MYND"/>
    <property type="match status" value="1"/>
</dbReference>
<dbReference type="AlphaFoldDB" id="A0A7S2UH85"/>
<reference evidence="6" key="1">
    <citation type="submission" date="2021-01" db="EMBL/GenBank/DDBJ databases">
        <authorList>
            <person name="Corre E."/>
            <person name="Pelletier E."/>
            <person name="Niang G."/>
            <person name="Scheremetjew M."/>
            <person name="Finn R."/>
            <person name="Kale V."/>
            <person name="Holt S."/>
            <person name="Cochrane G."/>
            <person name="Meng A."/>
            <person name="Brown T."/>
            <person name="Cohen L."/>
        </authorList>
    </citation>
    <scope>NUCLEOTIDE SEQUENCE</scope>
    <source>
        <strain evidence="6">CCMP2084</strain>
    </source>
</reference>
<feature type="domain" description="MYND-type" evidence="5">
    <location>
        <begin position="111"/>
        <end position="151"/>
    </location>
</feature>
<evidence type="ECO:0000256" key="3">
    <source>
        <dbReference type="ARBA" id="ARBA00022833"/>
    </source>
</evidence>
<evidence type="ECO:0000256" key="4">
    <source>
        <dbReference type="PROSITE-ProRule" id="PRU00134"/>
    </source>
</evidence>
<keyword evidence="1" id="KW-0479">Metal-binding</keyword>
<proteinExistence type="predicted"/>
<protein>
    <recommendedName>
        <fullName evidence="5">MYND-type domain-containing protein</fullName>
    </recommendedName>
</protein>